<protein>
    <submittedName>
        <fullName evidence="3">Helix-turn-helix transcriptional regulator</fullName>
    </submittedName>
</protein>
<dbReference type="Gene3D" id="1.10.260.40">
    <property type="entry name" value="lambda repressor-like DNA-binding domains"/>
    <property type="match status" value="1"/>
</dbReference>
<dbReference type="SUPFAM" id="SSF47413">
    <property type="entry name" value="lambda repressor-like DNA-binding domains"/>
    <property type="match status" value="1"/>
</dbReference>
<evidence type="ECO:0000313" key="3">
    <source>
        <dbReference type="EMBL" id="MBB2502924.1"/>
    </source>
</evidence>
<dbReference type="CDD" id="cd00093">
    <property type="entry name" value="HTH_XRE"/>
    <property type="match status" value="1"/>
</dbReference>
<dbReference type="Pfam" id="PF01381">
    <property type="entry name" value="HTH_3"/>
    <property type="match status" value="1"/>
</dbReference>
<sequence length="73" mass="8021">MRTRTIDGAKIRRVREDSGLTQAELAALLHADQSTVAKWEAGTRSPNLKIFGALCKTLRVTRDDLTIADVRAA</sequence>
<dbReference type="InterPro" id="IPR010982">
    <property type="entry name" value="Lambda_DNA-bd_dom_sf"/>
</dbReference>
<comment type="caution">
    <text evidence="3">The sequence shown here is derived from an EMBL/GenBank/DDBJ whole genome shotgun (WGS) entry which is preliminary data.</text>
</comment>
<proteinExistence type="predicted"/>
<reference evidence="3 4" key="1">
    <citation type="submission" date="2020-08" db="EMBL/GenBank/DDBJ databases">
        <title>Amycolatopsis echigonensis JCM 21831.</title>
        <authorList>
            <person name="Tedsree N."/>
            <person name="Kuncharoen N."/>
            <person name="Likhitwitayawuid K."/>
            <person name="Tanasupawat S."/>
        </authorList>
    </citation>
    <scope>NUCLEOTIDE SEQUENCE [LARGE SCALE GENOMIC DNA]</scope>
    <source>
        <strain evidence="3 4">JCM 21831</strain>
    </source>
</reference>
<evidence type="ECO:0000259" key="2">
    <source>
        <dbReference type="PROSITE" id="PS50943"/>
    </source>
</evidence>
<dbReference type="EMBL" id="JACJHR010000045">
    <property type="protein sequence ID" value="MBB2502924.1"/>
    <property type="molecule type" value="Genomic_DNA"/>
</dbReference>
<dbReference type="PANTHER" id="PTHR46558">
    <property type="entry name" value="TRACRIPTIONAL REGULATORY PROTEIN-RELATED-RELATED"/>
    <property type="match status" value="1"/>
</dbReference>
<organism evidence="3 4">
    <name type="scientific">Amycolatopsis echigonensis</name>
    <dbReference type="NCBI Taxonomy" id="2576905"/>
    <lineage>
        <taxon>Bacteria</taxon>
        <taxon>Bacillati</taxon>
        <taxon>Actinomycetota</taxon>
        <taxon>Actinomycetes</taxon>
        <taxon>Pseudonocardiales</taxon>
        <taxon>Pseudonocardiaceae</taxon>
        <taxon>Amycolatopsis</taxon>
    </lineage>
</organism>
<dbReference type="PANTHER" id="PTHR46558:SF4">
    <property type="entry name" value="DNA-BIDING PHAGE PROTEIN"/>
    <property type="match status" value="1"/>
</dbReference>
<dbReference type="AlphaFoldDB" id="A0A8E1W3C4"/>
<feature type="domain" description="HTH cro/C1-type" evidence="2">
    <location>
        <begin position="11"/>
        <end position="65"/>
    </location>
</feature>
<gene>
    <name evidence="3" type="ORF">H5411_27790</name>
</gene>
<name>A0A8E1W3C4_9PSEU</name>
<dbReference type="SMART" id="SM00530">
    <property type="entry name" value="HTH_XRE"/>
    <property type="match status" value="1"/>
</dbReference>
<dbReference type="RefSeq" id="WP_183125504.1">
    <property type="nucleotide sequence ID" value="NZ_JACJHR010000045.1"/>
</dbReference>
<evidence type="ECO:0000256" key="1">
    <source>
        <dbReference type="ARBA" id="ARBA00023125"/>
    </source>
</evidence>
<dbReference type="InterPro" id="IPR001387">
    <property type="entry name" value="Cro/C1-type_HTH"/>
</dbReference>
<evidence type="ECO:0000313" key="4">
    <source>
        <dbReference type="Proteomes" id="UP000550260"/>
    </source>
</evidence>
<dbReference type="Proteomes" id="UP000550260">
    <property type="component" value="Unassembled WGS sequence"/>
</dbReference>
<keyword evidence="1" id="KW-0238">DNA-binding</keyword>
<dbReference type="PROSITE" id="PS50943">
    <property type="entry name" value="HTH_CROC1"/>
    <property type="match status" value="1"/>
</dbReference>
<accession>A0A8E1W3C4</accession>
<dbReference type="GO" id="GO:0003677">
    <property type="term" value="F:DNA binding"/>
    <property type="evidence" value="ECO:0007669"/>
    <property type="project" value="UniProtKB-KW"/>
</dbReference>